<evidence type="ECO:0000256" key="1">
    <source>
        <dbReference type="SAM" id="MobiDB-lite"/>
    </source>
</evidence>
<proteinExistence type="predicted"/>
<sequence>MIRLCRSPLEICEWLRLLRARLRFPGRSPVLIPLDSPGGSSVPSCCRVVLATLLLSGPLTLAAQGWSICAPWQPLGGRGGLVLLLVPSPSDRTACSSLPPPSRFSRPVKLLLLLVVKVLLHKVLHHECALEYALDFLSDSPVGRIAHKSRSCLEIRLQTSLPLCRRVGSREFIVHSHLLTPLTTCGGLCLGDHQLSGAGAPNQLRAKMEYNRLPFWHHLTDFGPPILHIPPPHELLQLVSTWKTQCSLGIKKSSVIVQPQQSCNDSGILAQTVFSASTSRASPHGAHLRNVTPTRRSRGQKSGLAHSTPQSEVCQPRSVTSRLTTSTVSKENVGVAASSAFHKLPPKVDLLQVQLCPGTTPKIASQPCRPSTEEIRSRCNSSEDAVPFDFRKLVDSCLRPAGGQASTKPPASKERRQRHFSKLRPQCPPANSRPGPTSGKHRGFCFVARTRAVIEVVVVVVVEALRQTKRSVYVAPHVDGEF</sequence>
<organism evidence="2">
    <name type="scientific">Mesocestoides corti</name>
    <name type="common">Flatworm</name>
    <dbReference type="NCBI Taxonomy" id="53468"/>
    <lineage>
        <taxon>Eukaryota</taxon>
        <taxon>Metazoa</taxon>
        <taxon>Spiralia</taxon>
        <taxon>Lophotrochozoa</taxon>
        <taxon>Platyhelminthes</taxon>
        <taxon>Cestoda</taxon>
        <taxon>Eucestoda</taxon>
        <taxon>Cyclophyllidea</taxon>
        <taxon>Mesocestoididae</taxon>
        <taxon>Mesocestoides</taxon>
    </lineage>
</organism>
<protein>
    <submittedName>
        <fullName evidence="2">SPATA6 domain-containing protein</fullName>
    </submittedName>
</protein>
<dbReference type="AlphaFoldDB" id="A0A5K3FHP8"/>
<accession>A0A5K3FHP8</accession>
<dbReference type="WBParaSite" id="MCU_008581-RA">
    <property type="protein sequence ID" value="MCU_008581-RA"/>
    <property type="gene ID" value="MCU_008581"/>
</dbReference>
<name>A0A5K3FHP8_MESCO</name>
<feature type="region of interest" description="Disordered" evidence="1">
    <location>
        <begin position="399"/>
        <end position="440"/>
    </location>
</feature>
<reference evidence="2" key="1">
    <citation type="submission" date="2019-11" db="UniProtKB">
        <authorList>
            <consortium name="WormBaseParasite"/>
        </authorList>
    </citation>
    <scope>IDENTIFICATION</scope>
</reference>
<feature type="region of interest" description="Disordered" evidence="1">
    <location>
        <begin position="280"/>
        <end position="319"/>
    </location>
</feature>
<evidence type="ECO:0000313" key="2">
    <source>
        <dbReference type="WBParaSite" id="MCU_008581-RA"/>
    </source>
</evidence>